<accession>A0AAV4JBZ9</accession>
<evidence type="ECO:0000313" key="1">
    <source>
        <dbReference type="EMBL" id="GFS19875.1"/>
    </source>
</evidence>
<proteinExistence type="predicted"/>
<organism evidence="1 2">
    <name type="scientific">Elysia marginata</name>
    <dbReference type="NCBI Taxonomy" id="1093978"/>
    <lineage>
        <taxon>Eukaryota</taxon>
        <taxon>Metazoa</taxon>
        <taxon>Spiralia</taxon>
        <taxon>Lophotrochozoa</taxon>
        <taxon>Mollusca</taxon>
        <taxon>Gastropoda</taxon>
        <taxon>Heterobranchia</taxon>
        <taxon>Euthyneura</taxon>
        <taxon>Panpulmonata</taxon>
        <taxon>Sacoglossa</taxon>
        <taxon>Placobranchoidea</taxon>
        <taxon>Plakobranchidae</taxon>
        <taxon>Elysia</taxon>
    </lineage>
</organism>
<protein>
    <submittedName>
        <fullName evidence="1">Uncharacterized protein</fullName>
    </submittedName>
</protein>
<dbReference type="EMBL" id="BMAT01003090">
    <property type="protein sequence ID" value="GFS19875.1"/>
    <property type="molecule type" value="Genomic_DNA"/>
</dbReference>
<dbReference type="AlphaFoldDB" id="A0AAV4JBZ9"/>
<reference evidence="1 2" key="1">
    <citation type="journal article" date="2021" name="Elife">
        <title>Chloroplast acquisition without the gene transfer in kleptoplastic sea slugs, Plakobranchus ocellatus.</title>
        <authorList>
            <person name="Maeda T."/>
            <person name="Takahashi S."/>
            <person name="Yoshida T."/>
            <person name="Shimamura S."/>
            <person name="Takaki Y."/>
            <person name="Nagai Y."/>
            <person name="Toyoda A."/>
            <person name="Suzuki Y."/>
            <person name="Arimoto A."/>
            <person name="Ishii H."/>
            <person name="Satoh N."/>
            <person name="Nishiyama T."/>
            <person name="Hasebe M."/>
            <person name="Maruyama T."/>
            <person name="Minagawa J."/>
            <person name="Obokata J."/>
            <person name="Shigenobu S."/>
        </authorList>
    </citation>
    <scope>NUCLEOTIDE SEQUENCE [LARGE SCALE GENOMIC DNA]</scope>
</reference>
<gene>
    <name evidence="1" type="ORF">ElyMa_001555600</name>
</gene>
<name>A0AAV4JBZ9_9GAST</name>
<evidence type="ECO:0000313" key="2">
    <source>
        <dbReference type="Proteomes" id="UP000762676"/>
    </source>
</evidence>
<comment type="caution">
    <text evidence="1">The sequence shown here is derived from an EMBL/GenBank/DDBJ whole genome shotgun (WGS) entry which is preliminary data.</text>
</comment>
<sequence length="97" mass="10984">MWMKAPCHKAGQVDHHHDNARALNLKNLCTPAARKRFNSWVLHPSLRWSRLFFLLLSLVASGPRTRHLGSSSRYTTAIRQARTIASGHYPSQTLHSG</sequence>
<dbReference type="Proteomes" id="UP000762676">
    <property type="component" value="Unassembled WGS sequence"/>
</dbReference>
<keyword evidence="2" id="KW-1185">Reference proteome</keyword>